<dbReference type="RefSeq" id="WP_120530004.1">
    <property type="nucleotide sequence ID" value="NZ_JABFJV010000431.1"/>
</dbReference>
<evidence type="ECO:0000256" key="7">
    <source>
        <dbReference type="ARBA" id="ARBA00022777"/>
    </source>
</evidence>
<evidence type="ECO:0000256" key="2">
    <source>
        <dbReference type="ARBA" id="ARBA00005810"/>
    </source>
</evidence>
<dbReference type="Pfam" id="PF01288">
    <property type="entry name" value="HPPK"/>
    <property type="match status" value="1"/>
</dbReference>
<keyword evidence="15" id="KW-1185">Reference proteome</keyword>
<dbReference type="UniPathway" id="UPA00077">
    <property type="reaction ID" value="UER00155"/>
</dbReference>
<reference evidence="14 15" key="1">
    <citation type="submission" date="2020-05" db="EMBL/GenBank/DDBJ databases">
        <authorList>
            <person name="Whitworth D."/>
        </authorList>
    </citation>
    <scope>NUCLEOTIDE SEQUENCE [LARGE SCALE GENOMIC DNA]</scope>
    <source>
        <strain evidence="14 15">AB043B</strain>
    </source>
</reference>
<evidence type="ECO:0000256" key="6">
    <source>
        <dbReference type="ARBA" id="ARBA00022741"/>
    </source>
</evidence>
<dbReference type="PANTHER" id="PTHR43071">
    <property type="entry name" value="2-AMINO-4-HYDROXY-6-HYDROXYMETHYLDIHYDROPTERIDINE PYROPHOSPHOKINASE"/>
    <property type="match status" value="1"/>
</dbReference>
<evidence type="ECO:0000256" key="3">
    <source>
        <dbReference type="ARBA" id="ARBA00013253"/>
    </source>
</evidence>
<evidence type="ECO:0000256" key="5">
    <source>
        <dbReference type="ARBA" id="ARBA00022679"/>
    </source>
</evidence>
<evidence type="ECO:0000256" key="1">
    <source>
        <dbReference type="ARBA" id="ARBA00005051"/>
    </source>
</evidence>
<dbReference type="PANTHER" id="PTHR43071:SF1">
    <property type="entry name" value="2-AMINO-4-HYDROXY-6-HYDROXYMETHYLDIHYDROPTERIDINE PYROPHOSPHOKINASE"/>
    <property type="match status" value="1"/>
</dbReference>
<comment type="similarity">
    <text evidence="2">Belongs to the HPPK family.</text>
</comment>
<protein>
    <recommendedName>
        <fullName evidence="4">2-amino-4-hydroxy-6-hydroxymethyldihydropteridine pyrophosphokinase</fullName>
        <ecNumber evidence="3">2.7.6.3</ecNumber>
    </recommendedName>
    <alternativeName>
        <fullName evidence="11">6-hydroxymethyl-7,8-dihydropterin pyrophosphokinase</fullName>
    </alternativeName>
    <alternativeName>
        <fullName evidence="12">7,8-dihydro-6-hydroxymethylpterin-pyrophosphokinase</fullName>
    </alternativeName>
</protein>
<sequence length="179" mass="19934">MSATVYVGLGSNEGDRESHLVAALSAMSCIDAVSVLGCSSLYDTAPVGPAQPRFLNAVVALECDLTPQRLLCILQRIEQDLGRRRTQRWGPRTIDLDILLWDEEDHSVVADANLQVPHLELHKRRFALEPLTELAPDARHPVLGVTVQELLAKLAPQDVRKREALYWPDMGARFPVHEL</sequence>
<dbReference type="InterPro" id="IPR035907">
    <property type="entry name" value="Hppk_sf"/>
</dbReference>
<dbReference type="PROSITE" id="PS00794">
    <property type="entry name" value="HPPK"/>
    <property type="match status" value="1"/>
</dbReference>
<keyword evidence="7 14" id="KW-0418">Kinase</keyword>
<keyword evidence="8" id="KW-0067">ATP-binding</keyword>
<comment type="caution">
    <text evidence="14">The sequence shown here is derived from an EMBL/GenBank/DDBJ whole genome shotgun (WGS) entry which is preliminary data.</text>
</comment>
<dbReference type="GO" id="GO:0046656">
    <property type="term" value="P:folic acid biosynthetic process"/>
    <property type="evidence" value="ECO:0007669"/>
    <property type="project" value="UniProtKB-KW"/>
</dbReference>
<feature type="domain" description="7,8-dihydro-6-hydroxymethylpterin-pyrophosphokinase" evidence="13">
    <location>
        <begin position="88"/>
        <end position="99"/>
    </location>
</feature>
<dbReference type="Proteomes" id="UP000563426">
    <property type="component" value="Unassembled WGS sequence"/>
</dbReference>
<evidence type="ECO:0000256" key="4">
    <source>
        <dbReference type="ARBA" id="ARBA00016218"/>
    </source>
</evidence>
<dbReference type="Gene3D" id="3.30.70.560">
    <property type="entry name" value="7,8-Dihydro-6-hydroxymethylpterin-pyrophosphokinase HPPK"/>
    <property type="match status" value="1"/>
</dbReference>
<dbReference type="SUPFAM" id="SSF55083">
    <property type="entry name" value="6-hydroxymethyl-7,8-dihydropterin pyrophosphokinase, HPPK"/>
    <property type="match status" value="1"/>
</dbReference>
<dbReference type="InterPro" id="IPR000550">
    <property type="entry name" value="Hppk"/>
</dbReference>
<keyword evidence="9" id="KW-0289">Folate biosynthesis</keyword>
<proteinExistence type="inferred from homology"/>
<evidence type="ECO:0000313" key="15">
    <source>
        <dbReference type="Proteomes" id="UP000563426"/>
    </source>
</evidence>
<gene>
    <name evidence="14" type="primary">folK</name>
    <name evidence="14" type="ORF">HMI49_39130</name>
</gene>
<accession>A0A3A8H4H7</accession>
<dbReference type="GO" id="GO:0016301">
    <property type="term" value="F:kinase activity"/>
    <property type="evidence" value="ECO:0007669"/>
    <property type="project" value="UniProtKB-KW"/>
</dbReference>
<evidence type="ECO:0000256" key="8">
    <source>
        <dbReference type="ARBA" id="ARBA00022840"/>
    </source>
</evidence>
<dbReference type="EC" id="2.7.6.3" evidence="3"/>
<evidence type="ECO:0000256" key="11">
    <source>
        <dbReference type="ARBA" id="ARBA00029766"/>
    </source>
</evidence>
<name>A0A3A8H4H7_9BACT</name>
<evidence type="ECO:0000256" key="10">
    <source>
        <dbReference type="ARBA" id="ARBA00029409"/>
    </source>
</evidence>
<evidence type="ECO:0000259" key="13">
    <source>
        <dbReference type="PROSITE" id="PS00794"/>
    </source>
</evidence>
<comment type="pathway">
    <text evidence="1">Cofactor biosynthesis; tetrahydrofolate biosynthesis; 2-amino-4-hydroxy-6-hydroxymethyl-7,8-dihydropteridine diphosphate from 7,8-dihydroneopterin triphosphate: step 4/4.</text>
</comment>
<dbReference type="AlphaFoldDB" id="A0A3A8H4H7"/>
<evidence type="ECO:0000256" key="9">
    <source>
        <dbReference type="ARBA" id="ARBA00022909"/>
    </source>
</evidence>
<dbReference type="GO" id="GO:0046654">
    <property type="term" value="P:tetrahydrofolate biosynthetic process"/>
    <property type="evidence" value="ECO:0007669"/>
    <property type="project" value="UniProtKB-UniPathway"/>
</dbReference>
<dbReference type="CDD" id="cd00483">
    <property type="entry name" value="HPPK"/>
    <property type="match status" value="1"/>
</dbReference>
<evidence type="ECO:0000256" key="12">
    <source>
        <dbReference type="ARBA" id="ARBA00033413"/>
    </source>
</evidence>
<keyword evidence="6" id="KW-0547">Nucleotide-binding</keyword>
<dbReference type="NCBIfam" id="TIGR01498">
    <property type="entry name" value="folK"/>
    <property type="match status" value="1"/>
</dbReference>
<evidence type="ECO:0000313" key="14">
    <source>
        <dbReference type="EMBL" id="NOK39207.1"/>
    </source>
</evidence>
<dbReference type="EMBL" id="JABFJV010000431">
    <property type="protein sequence ID" value="NOK39207.1"/>
    <property type="molecule type" value="Genomic_DNA"/>
</dbReference>
<organism evidence="14 15">
    <name type="scientific">Corallococcus exercitus</name>
    <dbReference type="NCBI Taxonomy" id="2316736"/>
    <lineage>
        <taxon>Bacteria</taxon>
        <taxon>Pseudomonadati</taxon>
        <taxon>Myxococcota</taxon>
        <taxon>Myxococcia</taxon>
        <taxon>Myxococcales</taxon>
        <taxon>Cystobacterineae</taxon>
        <taxon>Myxococcaceae</taxon>
        <taxon>Corallococcus</taxon>
    </lineage>
</organism>
<keyword evidence="5 14" id="KW-0808">Transferase</keyword>
<comment type="function">
    <text evidence="10">Catalyzes the transfer of pyrophosphate from adenosine triphosphate (ATP) to 6-hydroxymethyl-7,8-dihydropterin, an enzymatic step in folate biosynthesis pathway.</text>
</comment>
<dbReference type="GO" id="GO:0003848">
    <property type="term" value="F:2-amino-4-hydroxy-6-hydroxymethyldihydropteridine diphosphokinase activity"/>
    <property type="evidence" value="ECO:0007669"/>
    <property type="project" value="UniProtKB-EC"/>
</dbReference>
<dbReference type="OrthoDB" id="9808041at2"/>
<dbReference type="GO" id="GO:0005524">
    <property type="term" value="F:ATP binding"/>
    <property type="evidence" value="ECO:0007669"/>
    <property type="project" value="UniProtKB-KW"/>
</dbReference>